<comment type="similarity">
    <text evidence="1">Belongs to the IPP transferase family.</text>
</comment>
<dbReference type="VEuPathDB" id="FungiDB:BD410DRAFT_752046"/>
<keyword evidence="3" id="KW-0547">Nucleotide-binding</keyword>
<evidence type="ECO:0000256" key="2">
    <source>
        <dbReference type="ARBA" id="ARBA00022679"/>
    </source>
</evidence>
<dbReference type="SUPFAM" id="SSF52540">
    <property type="entry name" value="P-loop containing nucleoside triphosphate hydrolases"/>
    <property type="match status" value="1"/>
</dbReference>
<evidence type="ECO:0000313" key="6">
    <source>
        <dbReference type="EMBL" id="TDL19610.1"/>
    </source>
</evidence>
<dbReference type="HAMAP" id="MF_00185">
    <property type="entry name" value="IPP_trans"/>
    <property type="match status" value="1"/>
</dbReference>
<gene>
    <name evidence="6" type="ORF">BD410DRAFT_752046</name>
</gene>
<dbReference type="Pfam" id="PF01715">
    <property type="entry name" value="IPPT"/>
    <property type="match status" value="1"/>
</dbReference>
<dbReference type="STRING" id="50990.A0A4Y7PYJ6"/>
<dbReference type="EMBL" id="ML170195">
    <property type="protein sequence ID" value="TDL19610.1"/>
    <property type="molecule type" value="Genomic_DNA"/>
</dbReference>
<feature type="region of interest" description="Disordered" evidence="5">
    <location>
        <begin position="468"/>
        <end position="509"/>
    </location>
</feature>
<dbReference type="GO" id="GO:0006400">
    <property type="term" value="P:tRNA modification"/>
    <property type="evidence" value="ECO:0007669"/>
    <property type="project" value="TreeGrafter"/>
</dbReference>
<feature type="compositionally biased region" description="Basic residues" evidence="5">
    <location>
        <begin position="468"/>
        <end position="480"/>
    </location>
</feature>
<keyword evidence="4" id="KW-0067">ATP-binding</keyword>
<dbReference type="InterPro" id="IPR018022">
    <property type="entry name" value="IPT"/>
</dbReference>
<dbReference type="InterPro" id="IPR039657">
    <property type="entry name" value="Dimethylallyltransferase"/>
</dbReference>
<dbReference type="PANTHER" id="PTHR11088:SF89">
    <property type="entry name" value="TRNA DIMETHYLALLYLTRANSFERASE"/>
    <property type="match status" value="1"/>
</dbReference>
<dbReference type="InterPro" id="IPR027417">
    <property type="entry name" value="P-loop_NTPase"/>
</dbReference>
<evidence type="ECO:0000256" key="3">
    <source>
        <dbReference type="ARBA" id="ARBA00022741"/>
    </source>
</evidence>
<proteinExistence type="inferred from homology"/>
<organism evidence="6 7">
    <name type="scientific">Rickenella mellea</name>
    <dbReference type="NCBI Taxonomy" id="50990"/>
    <lineage>
        <taxon>Eukaryota</taxon>
        <taxon>Fungi</taxon>
        <taxon>Dikarya</taxon>
        <taxon>Basidiomycota</taxon>
        <taxon>Agaricomycotina</taxon>
        <taxon>Agaricomycetes</taxon>
        <taxon>Hymenochaetales</taxon>
        <taxon>Rickenellaceae</taxon>
        <taxon>Rickenella</taxon>
    </lineage>
</organism>
<dbReference type="GO" id="GO:0005524">
    <property type="term" value="F:ATP binding"/>
    <property type="evidence" value="ECO:0007669"/>
    <property type="project" value="UniProtKB-KW"/>
</dbReference>
<dbReference type="Gene3D" id="1.10.20.140">
    <property type="match status" value="1"/>
</dbReference>
<dbReference type="Proteomes" id="UP000294933">
    <property type="component" value="Unassembled WGS sequence"/>
</dbReference>
<keyword evidence="2 6" id="KW-0808">Transferase</keyword>
<sequence>MTLRPLIAICGTTGVGKSKLAIEIASFLSRATSAPASRIINADAMQVYAGMDIITNKIPVTERQGIEHLLMGFKQPGEQYVVGEWVHDAVHAIDETHRKNCVPIVVGGTSYWIQHLLFLNSLPASKSELNPPPQPPQSPPISSSALENSLQLLPDDLRYLFLNLPVVPPIASIDPDAAFALHNLLSRLDPTTAARWHWRDTRKVLRSLNIISEHKRTATDVVTSMNSSSSASRYRTLVFWLYADSDALNPRLDLRVDEMVEQGLLQEIRSFNNPASSGSVEVDAPDSPNPELSSQKNKTDYTLGIYQSIGFKEFHAYLSSPDPSPTLFTQGLVDMKHNTRKYAQRQIKWIRNKLLPAAQAANSKSRGECGSDVVSTYLLDATVLDDQWDINVRDKAFQITRDFLDQNPLPDPQSLSETAHRMLIVPDKPTQPAETLAARRKLVCPVCTLEPSRPVMIEEGRDWEAHQRTKTHRGIARRRAKAEVSKMDDPDWPGFRPPKSHGQENSMQDHIDSHISAISESNIFTDQ</sequence>
<keyword evidence="7" id="KW-1185">Reference proteome</keyword>
<evidence type="ECO:0000256" key="1">
    <source>
        <dbReference type="ARBA" id="ARBA00005842"/>
    </source>
</evidence>
<dbReference type="AlphaFoldDB" id="A0A4Y7PYJ6"/>
<dbReference type="GO" id="GO:0005739">
    <property type="term" value="C:mitochondrion"/>
    <property type="evidence" value="ECO:0007669"/>
    <property type="project" value="TreeGrafter"/>
</dbReference>
<evidence type="ECO:0000313" key="7">
    <source>
        <dbReference type="Proteomes" id="UP000294933"/>
    </source>
</evidence>
<reference evidence="6 7" key="1">
    <citation type="submission" date="2018-06" db="EMBL/GenBank/DDBJ databases">
        <title>A transcriptomic atlas of mushroom development highlights an independent origin of complex multicellularity.</title>
        <authorList>
            <consortium name="DOE Joint Genome Institute"/>
            <person name="Krizsan K."/>
            <person name="Almasi E."/>
            <person name="Merenyi Z."/>
            <person name="Sahu N."/>
            <person name="Viragh M."/>
            <person name="Koszo T."/>
            <person name="Mondo S."/>
            <person name="Kiss B."/>
            <person name="Balint B."/>
            <person name="Kues U."/>
            <person name="Barry K."/>
            <person name="Hegedus J.C."/>
            <person name="Henrissat B."/>
            <person name="Johnson J."/>
            <person name="Lipzen A."/>
            <person name="Ohm R."/>
            <person name="Nagy I."/>
            <person name="Pangilinan J."/>
            <person name="Yan J."/>
            <person name="Xiong Y."/>
            <person name="Grigoriev I.V."/>
            <person name="Hibbett D.S."/>
            <person name="Nagy L.G."/>
        </authorList>
    </citation>
    <scope>NUCLEOTIDE SEQUENCE [LARGE SCALE GENOMIC DNA]</scope>
    <source>
        <strain evidence="6 7">SZMC22713</strain>
    </source>
</reference>
<accession>A0A4Y7PYJ6</accession>
<dbReference type="GO" id="GO:0052381">
    <property type="term" value="F:tRNA dimethylallyltransferase activity"/>
    <property type="evidence" value="ECO:0007669"/>
    <property type="project" value="InterPro"/>
</dbReference>
<feature type="region of interest" description="Disordered" evidence="5">
    <location>
        <begin position="275"/>
        <end position="297"/>
    </location>
</feature>
<protein>
    <submittedName>
        <fullName evidence="6">tRNA isopentenyltransferase</fullName>
    </submittedName>
</protein>
<dbReference type="PANTHER" id="PTHR11088">
    <property type="entry name" value="TRNA DIMETHYLALLYLTRANSFERASE"/>
    <property type="match status" value="1"/>
</dbReference>
<dbReference type="OrthoDB" id="775260at2759"/>
<name>A0A4Y7PYJ6_9AGAM</name>
<dbReference type="Gene3D" id="3.40.50.300">
    <property type="entry name" value="P-loop containing nucleotide triphosphate hydrolases"/>
    <property type="match status" value="1"/>
</dbReference>
<evidence type="ECO:0000256" key="4">
    <source>
        <dbReference type="ARBA" id="ARBA00022840"/>
    </source>
</evidence>
<evidence type="ECO:0000256" key="5">
    <source>
        <dbReference type="SAM" id="MobiDB-lite"/>
    </source>
</evidence>